<evidence type="ECO:0000259" key="4">
    <source>
        <dbReference type="PROSITE" id="PS50222"/>
    </source>
</evidence>
<feature type="domain" description="EF-hand" evidence="4">
    <location>
        <begin position="1405"/>
        <end position="1440"/>
    </location>
</feature>
<feature type="compositionally biased region" description="Polar residues" evidence="3">
    <location>
        <begin position="1246"/>
        <end position="1257"/>
    </location>
</feature>
<keyword evidence="1" id="KW-0106">Calcium</keyword>
<dbReference type="CDD" id="cd00051">
    <property type="entry name" value="EFh"/>
    <property type="match status" value="6"/>
</dbReference>
<dbReference type="InParanoid" id="A0A2R5GSL0"/>
<feature type="compositionally biased region" description="Basic and acidic residues" evidence="3">
    <location>
        <begin position="828"/>
        <end position="843"/>
    </location>
</feature>
<feature type="region of interest" description="Disordered" evidence="3">
    <location>
        <begin position="1221"/>
        <end position="1260"/>
    </location>
</feature>
<feature type="domain" description="EF-hand" evidence="4">
    <location>
        <begin position="718"/>
        <end position="753"/>
    </location>
</feature>
<feature type="domain" description="EF-hand" evidence="4">
    <location>
        <begin position="414"/>
        <end position="449"/>
    </location>
</feature>
<feature type="compositionally biased region" description="Polar residues" evidence="3">
    <location>
        <begin position="1223"/>
        <end position="1239"/>
    </location>
</feature>
<dbReference type="InterPro" id="IPR052603">
    <property type="entry name" value="EFCB6"/>
</dbReference>
<feature type="domain" description="EF-hand" evidence="4">
    <location>
        <begin position="1277"/>
        <end position="1312"/>
    </location>
</feature>
<dbReference type="CDD" id="cd04508">
    <property type="entry name" value="Tudor_SF"/>
    <property type="match status" value="2"/>
</dbReference>
<keyword evidence="2" id="KW-0175">Coiled coil</keyword>
<name>A0A2R5GSL0_9STRA</name>
<feature type="domain" description="EF-hand" evidence="4">
    <location>
        <begin position="1064"/>
        <end position="1099"/>
    </location>
</feature>
<feature type="region of interest" description="Disordered" evidence="3">
    <location>
        <begin position="1581"/>
        <end position="1604"/>
    </location>
</feature>
<feature type="region of interest" description="Disordered" evidence="3">
    <location>
        <begin position="266"/>
        <end position="286"/>
    </location>
</feature>
<dbReference type="PROSITE" id="PS00018">
    <property type="entry name" value="EF_HAND_1"/>
    <property type="match status" value="7"/>
</dbReference>
<feature type="region of interest" description="Disordered" evidence="3">
    <location>
        <begin position="2615"/>
        <end position="2652"/>
    </location>
</feature>
<dbReference type="InterPro" id="IPR011992">
    <property type="entry name" value="EF-hand-dom_pair"/>
</dbReference>
<dbReference type="GO" id="GO:0005509">
    <property type="term" value="F:calcium ion binding"/>
    <property type="evidence" value="ECO:0007669"/>
    <property type="project" value="InterPro"/>
</dbReference>
<evidence type="ECO:0000256" key="2">
    <source>
        <dbReference type="SAM" id="Coils"/>
    </source>
</evidence>
<evidence type="ECO:0000256" key="1">
    <source>
        <dbReference type="ARBA" id="ARBA00022837"/>
    </source>
</evidence>
<dbReference type="SMART" id="SM00054">
    <property type="entry name" value="EFh"/>
    <property type="match status" value="12"/>
</dbReference>
<gene>
    <name evidence="5" type="ORF">FCC1311_100532</name>
</gene>
<feature type="region of interest" description="Disordered" evidence="3">
    <location>
        <begin position="828"/>
        <end position="855"/>
    </location>
</feature>
<dbReference type="Gene3D" id="1.10.150.50">
    <property type="entry name" value="Transcription Factor, Ets-1"/>
    <property type="match status" value="1"/>
</dbReference>
<dbReference type="PANTHER" id="PTHR20875:SF0">
    <property type="entry name" value="GH12158P"/>
    <property type="match status" value="1"/>
</dbReference>
<feature type="region of interest" description="Disordered" evidence="3">
    <location>
        <begin position="2837"/>
        <end position="2894"/>
    </location>
</feature>
<feature type="compositionally biased region" description="Basic residues" evidence="3">
    <location>
        <begin position="2849"/>
        <end position="2863"/>
    </location>
</feature>
<organism evidence="5 6">
    <name type="scientific">Hondaea fermentalgiana</name>
    <dbReference type="NCBI Taxonomy" id="2315210"/>
    <lineage>
        <taxon>Eukaryota</taxon>
        <taxon>Sar</taxon>
        <taxon>Stramenopiles</taxon>
        <taxon>Bigyra</taxon>
        <taxon>Labyrinthulomycetes</taxon>
        <taxon>Thraustochytrida</taxon>
        <taxon>Thraustochytriidae</taxon>
        <taxon>Hondaea</taxon>
    </lineage>
</organism>
<dbReference type="Proteomes" id="UP000241890">
    <property type="component" value="Unassembled WGS sequence"/>
</dbReference>
<feature type="compositionally biased region" description="Low complexity" evidence="3">
    <location>
        <begin position="2977"/>
        <end position="2992"/>
    </location>
</feature>
<accession>A0A2R5GSL0</accession>
<reference evidence="5 6" key="1">
    <citation type="submission" date="2017-12" db="EMBL/GenBank/DDBJ databases">
        <title>Sequencing, de novo assembly and annotation of complete genome of a new Thraustochytrid species, strain FCC1311.</title>
        <authorList>
            <person name="Sedici K."/>
            <person name="Godart F."/>
            <person name="Aiese Cigliano R."/>
            <person name="Sanseverino W."/>
            <person name="Barakat M."/>
            <person name="Ortet P."/>
            <person name="Marechal E."/>
            <person name="Cagnac O."/>
            <person name="Amato A."/>
        </authorList>
    </citation>
    <scope>NUCLEOTIDE SEQUENCE [LARGE SCALE GENOMIC DNA]</scope>
</reference>
<feature type="region of interest" description="Disordered" evidence="3">
    <location>
        <begin position="2697"/>
        <end position="2716"/>
    </location>
</feature>
<feature type="domain" description="EF-hand" evidence="4">
    <location>
        <begin position="634"/>
        <end position="669"/>
    </location>
</feature>
<sequence length="3369" mass="376027">MSASAFAVGDLVECRPYYERPEGATPSANAAVYVHGRVLKRGVPPPQNARAFEGEHYLVELVDAEKPKKQIIVPGAWTMPEGQGVVIWDTITDTIKRFEARGESARACLHEFLGDDSCVIEQFAKALLHMDPKLVIPHRDVFTQVLWRQGLLDKLAELVVWTKLAAHPDLAEIMHPSRPQPRGSGNDALANAREWANEVFRRFSPVKMSAIFEPLACFKGDRLTPKERDDITRAIATSPPNALCKQEDFVKLIDAVGIERKPGAQANRKFRASNGAGHERKELDTPEDGLTADERLEREMIKIVRLAYDIKVDCRDFFESFDLDFDNTISAKDFIKGMTQLGVRGLDANSLERIMLRRGLELSPDGHVDYRKFLALLAPQKWRRGSGVEELRANAVAVAALEQLRIIIHEISIQKKSTLEEVFADFDADNNGLIDRKEFSRGLRKLGIDLADSQVRILMHMFESTSENGRGIDARAFRTEILRKPAMLLALREQTSGAKPDSPRHLSQDILFETSKVLAKAKVDGTNLREYFESFACDSSSRALGIDAFFEACSKLGLVVQQLTEEKLDILNAFHSALAELEGVVRGRDRVDALLALAQLCPDGLLQAAAADASKHLVDFTFDQLVDVVADELARGTSMDACFASFDDNQNGLLSASEMHEALRALHLKLDLSKVRLLMQKFPGGKHGFVQREAFRQAIEERIKARAQFRGALVYAQEAFPDLASIFSKFDLKKKGKISLASALQALADINVHYTEDALLAGVGAKYIAKDKMELLYEKLFKDLAASKKGNVTKSLWSAPSTAIQETKLPSPVPNEEKELEQKIAHVQDQEPARSTFDQEQKSAHPTPSHAPRGTVARAHDVLSRLRTLVQKAASQGVSMVESFAHFDANSDGLITRSEFKLGLKKLGLKLGTRELEVLMTEFKVPGGDFIDITHFFKAMGPVKTTPAVTVDKLLEDLRALLRERQKHGADNQICFEYFDRDGTRSITERQLEDGLRDLNVSASRLQVRAIMNEYGVPHLDGAIDYPAFLRMIGVEEERMSVMRIIKRIRLGVAKTHTERAKASGDAWLQDLFGKNDHKRDGVLSLDDFLDVLRRLDLRLQDKEVERLVHFLDANNDGFVDFKEFIQQIEPPTSTPHVRAAVRKVQMQLSRRRADRHTVCKPFQHFDLVQNGTITKRDFRCAIAALGIRLEQVELKHLEDSLDIEENGKIHYNEFVQAAIGRPQQTRLRNNRQSSSRTSPMAGPASPTSPMSGNPTNDDPIALLETDLQDFIASAETMNIPLQETFRYFDRNGDGTVTWDEFHSAILELGFECTSDQLRKLMARVNGVSIPAATARTDGSRAASGRQTIDYNAFLKYWAGSQQPSGEGGAAGAGAAKDPRSERDIMKLVKKLRRELQSFLLESNKRGIKASDVFSHFDLNGDGTISIEEFEMALADIFADHEQFDERVLRRFTETLDDSKDGVVDYFEFLGIKRSVVAGAAMHDAAAESKKQSWQSLFGSRQIEKQRRSSLAVARFAIESILGAVATEVEEQGPIWQAQRRARIARLNNASFIQQNASAVRERVYCARKARVIPSKLPESESELASNTLEETSGRSTATASSSKSIERRMRIAKRMYVAEMAAARMAEEAAMRAEEAAEAKRLRNVEEGALRHALHAIGNVVFFASRASVVEFLDSIGLARFQDRINATSYLGRSDCYTFPLGNDQDMLSVLGTGSTIVARKVKRELLRLLHADIVPSGDPDPARWPSTQVSRFAATCGLDAAQFEALEIDGEALLELSVAEALDEIQVCNEVALQALLFRAAYMHFLAQSQSSRGHDEMSIASSTGTKNPSGRVFRSLVVDDATLPRPNEAPIDEWGTRDVVQLMSSLELPVDEVMALGVDGETLLELSDEEITRELGLRGPQLTKFRGAIEAVRQPPWMALGTGPYFEARLAASTSKDKLSTVRQDSELECTMLRVGREHDIWVHVGPALSEAFQVAQRVLRAGSEQERAKLVLAENAAGDTERAAKALTVTTADIDAEEGRVMEFIQHATRSGLPVLETFKSRDDQGDESLSLFKFEEALLALGYNCEDLGLLRVTLQSRLRDENRKTCIAYRLFYVRCLNCAEFHQPFFTKSRSSQKMAFSSDGSMVSLLMESYAPDGQPASRSGSDAAEDVKIDLQRTVRVRYGGGSALYDATIVCDHKNGSYDVQFEETGEVRVVPFDWVEFRSPALPSRATSSSRVLNLQLASCEPSFSRGIHVWRMAIRHLVNDIALGVSTLRGGKRRFVGMDCRGNLICQGYSAAKVRSMQRFARLNKRGYSVGESILVRLDLDAQELHLFLAPQALDAKACIDDLEELARIRLQEVHKMHDVSSSTQTIRSFVRRKKEQIEKFLQRKMEHHQRVVPVSVISCELFELGLEARETDLFAFLQPFLHRRKDGIDPVAMLEGLNLASDKRWESDSEDDDADVNMQTGAHPASYEPGILLRGAGDAVQTVEARKATSTLAQAKLGALVQVRYGGGSTWYEGKIVDIERSEDGGAPTFGIQYEDGETEFGVRMSNMRISRQEQAPTQAPQSRLFLQLYCRLLAYMAPVSVNQREDRLAQRQAKMLEKSRRSTAARGRYWQKGQHHEVEIASPEGPGASVPMRSGASSVRNISTTRPQARATQVQMRGSTFSDVGGLRTQELLRKRLNTPHPVNWSQTTSVQHQFYAPLAIKQQGGDRSEGQSESEYASSRVPEAVVSDQAWTLVGSVDVEAMQKVSCGEAGIPVSLRLDAPSDRSYYRICFMGILGTVSPSGVFTKIQAPVEPVRAVMNKSRVRIGGGWEHDVFDSLAESDNADFSAGRFFLLSGAITAHGKDKSEASADSRVNVKKRQSSTSKKRAKANQIGGLPQPPHRGMQAGAPAINQRSGTGPAQSVLVRTIDIEDMGRSNEFMASNRERSFQQEKEVSSVDRTIASNEADGPYMDERIEDDHNSAKDTVRGRSPRRKGHRKDPHLSQSPSRRFRSPPRTSSLQASFSEDEKIVIDRWLHFAKLNEFGEPHDMVDEFEALGSRENRMRNRFQNVAFIHPEKPWFNMARERGWLPGREEQRKIRHWVRRTKTQRPSRRSTTQTLYEALVQGFPEKPWLERVPQKDRSGNKKDKTGATDVSQGRPVAKQAVSLKKNGVVSPQKKNKKKAHLDDGRSQVTLGVAASTSAQGRVQQELERGMDHVKRNPQRIDEDIKKLHEIRAGLDLQSDAQLQHISRDLAKLYETKAGLEAIAEKKHVVNADELRRVAQVKALEATLQANEEAQLAWEREQRLRQAQRLQLQQAQVDRRETRLQHLEAEVRANAQRQSWAQRVDDAFVAQGGRAEATEATVRAQRLDYGDEDEDQAALERAVSRTGKNIPL</sequence>
<dbReference type="OrthoDB" id="272072at2759"/>
<dbReference type="Pfam" id="PF13202">
    <property type="entry name" value="EF-hand_5"/>
    <property type="match status" value="4"/>
</dbReference>
<feature type="domain" description="EF-hand" evidence="4">
    <location>
        <begin position="1100"/>
        <end position="1135"/>
    </location>
</feature>
<feature type="compositionally biased region" description="Polar residues" evidence="3">
    <location>
        <begin position="2629"/>
        <end position="2652"/>
    </location>
</feature>
<feature type="compositionally biased region" description="Basic and acidic residues" evidence="3">
    <location>
        <begin position="3105"/>
        <end position="3124"/>
    </location>
</feature>
<feature type="domain" description="EF-hand" evidence="4">
    <location>
        <begin position="875"/>
        <end position="910"/>
    </location>
</feature>
<dbReference type="InterPro" id="IPR002048">
    <property type="entry name" value="EF_hand_dom"/>
</dbReference>
<feature type="region of interest" description="Disordered" evidence="3">
    <location>
        <begin position="3105"/>
        <end position="3164"/>
    </location>
</feature>
<keyword evidence="6" id="KW-1185">Reference proteome</keyword>
<proteinExistence type="predicted"/>
<feature type="compositionally biased region" description="Low complexity" evidence="3">
    <location>
        <begin position="1594"/>
        <end position="1604"/>
    </location>
</feature>
<dbReference type="Pfam" id="PF13833">
    <property type="entry name" value="EF-hand_8"/>
    <property type="match status" value="2"/>
</dbReference>
<feature type="compositionally biased region" description="Basic residues" evidence="3">
    <location>
        <begin position="2963"/>
        <end position="2973"/>
    </location>
</feature>
<evidence type="ECO:0000256" key="3">
    <source>
        <dbReference type="SAM" id="MobiDB-lite"/>
    </source>
</evidence>
<feature type="compositionally biased region" description="Basic and acidic residues" evidence="3">
    <location>
        <begin position="2917"/>
        <end position="2930"/>
    </location>
</feature>
<evidence type="ECO:0000313" key="6">
    <source>
        <dbReference type="Proteomes" id="UP000241890"/>
    </source>
</evidence>
<feature type="compositionally biased region" description="Basic and acidic residues" evidence="3">
    <location>
        <begin position="2945"/>
        <end position="2961"/>
    </location>
</feature>
<dbReference type="EMBL" id="BEYU01000171">
    <property type="protein sequence ID" value="GBG33830.1"/>
    <property type="molecule type" value="Genomic_DNA"/>
</dbReference>
<feature type="region of interest" description="Disordered" evidence="3">
    <location>
        <begin position="2912"/>
        <end position="2996"/>
    </location>
</feature>
<comment type="caution">
    <text evidence="5">The sequence shown here is derived from an EMBL/GenBank/DDBJ whole genome shotgun (WGS) entry which is preliminary data.</text>
</comment>
<dbReference type="InterPro" id="IPR018247">
    <property type="entry name" value="EF_Hand_1_Ca_BS"/>
</dbReference>
<dbReference type="PANTHER" id="PTHR20875">
    <property type="entry name" value="EF-HAND CALCIUM-BINDING DOMAIN-CONTAINING PROTEIN 6-RELATED"/>
    <property type="match status" value="1"/>
</dbReference>
<dbReference type="Gene3D" id="1.10.238.10">
    <property type="entry name" value="EF-hand"/>
    <property type="match status" value="7"/>
</dbReference>
<feature type="domain" description="EF-hand" evidence="4">
    <location>
        <begin position="309"/>
        <end position="344"/>
    </location>
</feature>
<dbReference type="InterPro" id="IPR013761">
    <property type="entry name" value="SAM/pointed_sf"/>
</dbReference>
<dbReference type="Gene3D" id="2.30.30.140">
    <property type="match status" value="1"/>
</dbReference>
<protein>
    <submittedName>
        <fullName evidence="5">Calmodulin</fullName>
    </submittedName>
</protein>
<dbReference type="SUPFAM" id="SSF47473">
    <property type="entry name" value="EF-hand"/>
    <property type="match status" value="5"/>
</dbReference>
<evidence type="ECO:0000313" key="5">
    <source>
        <dbReference type="EMBL" id="GBG33830.1"/>
    </source>
</evidence>
<feature type="coiled-coil region" evidence="2">
    <location>
        <begin position="3258"/>
        <end position="3307"/>
    </location>
</feature>
<dbReference type="PROSITE" id="PS50222">
    <property type="entry name" value="EF_HAND_2"/>
    <property type="match status" value="9"/>
</dbReference>